<comment type="caution">
    <text evidence="1">The sequence shown here is derived from an EMBL/GenBank/DDBJ whole genome shotgun (WGS) entry which is preliminary data.</text>
</comment>
<feature type="non-terminal residue" evidence="1">
    <location>
        <position position="83"/>
    </location>
</feature>
<sequence length="83" mass="9520">IAYLKVVIQESNLLSTTSRNVNNGVSKGDDSEKEYDFLFIIEMIEDYISEVDNFNSEPKNSLLKEIYTDSLSVIEMIEDDMSE</sequence>
<feature type="non-terminal residue" evidence="1">
    <location>
        <position position="1"/>
    </location>
</feature>
<dbReference type="EMBL" id="CAJVQC010064974">
    <property type="protein sequence ID" value="CAG8805046.1"/>
    <property type="molecule type" value="Genomic_DNA"/>
</dbReference>
<gene>
    <name evidence="1" type="ORF">RPERSI_LOCUS21848</name>
</gene>
<protein>
    <submittedName>
        <fullName evidence="1">18405_t:CDS:1</fullName>
    </submittedName>
</protein>
<evidence type="ECO:0000313" key="1">
    <source>
        <dbReference type="EMBL" id="CAG8805046.1"/>
    </source>
</evidence>
<reference evidence="1" key="1">
    <citation type="submission" date="2021-06" db="EMBL/GenBank/DDBJ databases">
        <authorList>
            <person name="Kallberg Y."/>
            <person name="Tangrot J."/>
            <person name="Rosling A."/>
        </authorList>
    </citation>
    <scope>NUCLEOTIDE SEQUENCE</scope>
    <source>
        <strain evidence="1">MA461A</strain>
    </source>
</reference>
<keyword evidence="2" id="KW-1185">Reference proteome</keyword>
<proteinExistence type="predicted"/>
<evidence type="ECO:0000313" key="2">
    <source>
        <dbReference type="Proteomes" id="UP000789920"/>
    </source>
</evidence>
<dbReference type="Proteomes" id="UP000789920">
    <property type="component" value="Unassembled WGS sequence"/>
</dbReference>
<organism evidence="1 2">
    <name type="scientific">Racocetra persica</name>
    <dbReference type="NCBI Taxonomy" id="160502"/>
    <lineage>
        <taxon>Eukaryota</taxon>
        <taxon>Fungi</taxon>
        <taxon>Fungi incertae sedis</taxon>
        <taxon>Mucoromycota</taxon>
        <taxon>Glomeromycotina</taxon>
        <taxon>Glomeromycetes</taxon>
        <taxon>Diversisporales</taxon>
        <taxon>Gigasporaceae</taxon>
        <taxon>Racocetra</taxon>
    </lineage>
</organism>
<accession>A0ACA9RSK4</accession>
<name>A0ACA9RSK4_9GLOM</name>